<keyword evidence="1" id="KW-0479">Metal-binding</keyword>
<evidence type="ECO:0000256" key="1">
    <source>
        <dbReference type="ARBA" id="ARBA00022723"/>
    </source>
</evidence>
<feature type="domain" description="JmjC" evidence="8">
    <location>
        <begin position="188"/>
        <end position="353"/>
    </location>
</feature>
<evidence type="ECO:0000256" key="2">
    <source>
        <dbReference type="ARBA" id="ARBA00023002"/>
    </source>
</evidence>
<keyword evidence="4" id="KW-0805">Transcription regulation</keyword>
<dbReference type="InterPro" id="IPR050690">
    <property type="entry name" value="JHDM1_Histone_Demethylase"/>
</dbReference>
<dbReference type="Gene3D" id="2.60.120.650">
    <property type="entry name" value="Cupin"/>
    <property type="match status" value="1"/>
</dbReference>
<organism evidence="9 10">
    <name type="scientific">Pristionchus pacificus</name>
    <name type="common">Parasitic nematode worm</name>
    <dbReference type="NCBI Taxonomy" id="54126"/>
    <lineage>
        <taxon>Eukaryota</taxon>
        <taxon>Metazoa</taxon>
        <taxon>Ecdysozoa</taxon>
        <taxon>Nematoda</taxon>
        <taxon>Chromadorea</taxon>
        <taxon>Rhabditida</taxon>
        <taxon>Rhabditina</taxon>
        <taxon>Diplogasteromorpha</taxon>
        <taxon>Diplogasteroidea</taxon>
        <taxon>Neodiplogasteridae</taxon>
        <taxon>Pristionchus</taxon>
    </lineage>
</organism>
<dbReference type="GO" id="GO:0016491">
    <property type="term" value="F:oxidoreductase activity"/>
    <property type="evidence" value="ECO:0007669"/>
    <property type="project" value="UniProtKB-KW"/>
</dbReference>
<dbReference type="PANTHER" id="PTHR23123">
    <property type="entry name" value="PHD/F-BOX CONTAINING PROTEIN"/>
    <property type="match status" value="1"/>
</dbReference>
<dbReference type="SMART" id="SM00558">
    <property type="entry name" value="JmjC"/>
    <property type="match status" value="1"/>
</dbReference>
<gene>
    <name evidence="9" type="primary">WBGene00109130</name>
</gene>
<dbReference type="GO" id="GO:0006357">
    <property type="term" value="P:regulation of transcription by RNA polymerase II"/>
    <property type="evidence" value="ECO:0000318"/>
    <property type="project" value="GO_Central"/>
</dbReference>
<dbReference type="OrthoDB" id="5876800at2759"/>
<evidence type="ECO:0000256" key="3">
    <source>
        <dbReference type="ARBA" id="ARBA00023004"/>
    </source>
</evidence>
<keyword evidence="3" id="KW-0408">Iron</keyword>
<dbReference type="SUPFAM" id="SSF51197">
    <property type="entry name" value="Clavaminate synthase-like"/>
    <property type="match status" value="1"/>
</dbReference>
<proteinExistence type="predicted"/>
<protein>
    <submittedName>
        <fullName evidence="9">JmjC domain-containing protein</fullName>
    </submittedName>
</protein>
<dbReference type="GO" id="GO:0003712">
    <property type="term" value="F:transcription coregulator activity"/>
    <property type="evidence" value="ECO:0000318"/>
    <property type="project" value="GO_Central"/>
</dbReference>
<evidence type="ECO:0000256" key="6">
    <source>
        <dbReference type="SAM" id="Coils"/>
    </source>
</evidence>
<keyword evidence="5" id="KW-0804">Transcription</keyword>
<dbReference type="InterPro" id="IPR003347">
    <property type="entry name" value="JmjC_dom"/>
</dbReference>
<feature type="region of interest" description="Disordered" evidence="7">
    <location>
        <begin position="526"/>
        <end position="551"/>
    </location>
</feature>
<evidence type="ECO:0000313" key="10">
    <source>
        <dbReference type="Proteomes" id="UP000005239"/>
    </source>
</evidence>
<name>A0A2A6BJY1_PRIPA</name>
<reference evidence="10" key="1">
    <citation type="journal article" date="2008" name="Nat. Genet.">
        <title>The Pristionchus pacificus genome provides a unique perspective on nematode lifestyle and parasitism.</title>
        <authorList>
            <person name="Dieterich C."/>
            <person name="Clifton S.W."/>
            <person name="Schuster L.N."/>
            <person name="Chinwalla A."/>
            <person name="Delehaunty K."/>
            <person name="Dinkelacker I."/>
            <person name="Fulton L."/>
            <person name="Fulton R."/>
            <person name="Godfrey J."/>
            <person name="Minx P."/>
            <person name="Mitreva M."/>
            <person name="Roeseler W."/>
            <person name="Tian H."/>
            <person name="Witte H."/>
            <person name="Yang S.P."/>
            <person name="Wilson R.K."/>
            <person name="Sommer R.J."/>
        </authorList>
    </citation>
    <scope>NUCLEOTIDE SEQUENCE [LARGE SCALE GENOMIC DNA]</scope>
    <source>
        <strain evidence="10">PS312</strain>
    </source>
</reference>
<accession>A0A2A6BJY1</accession>
<evidence type="ECO:0000256" key="7">
    <source>
        <dbReference type="SAM" id="MobiDB-lite"/>
    </source>
</evidence>
<dbReference type="Proteomes" id="UP000005239">
    <property type="component" value="Unassembled WGS sequence"/>
</dbReference>
<dbReference type="PROSITE" id="PS51184">
    <property type="entry name" value="JMJC"/>
    <property type="match status" value="1"/>
</dbReference>
<feature type="coiled-coil region" evidence="6">
    <location>
        <begin position="465"/>
        <end position="523"/>
    </location>
</feature>
<keyword evidence="6" id="KW-0175">Coiled coil</keyword>
<evidence type="ECO:0000256" key="4">
    <source>
        <dbReference type="ARBA" id="ARBA00023015"/>
    </source>
</evidence>
<keyword evidence="10" id="KW-1185">Reference proteome</keyword>
<evidence type="ECO:0000259" key="8">
    <source>
        <dbReference type="PROSITE" id="PS51184"/>
    </source>
</evidence>
<evidence type="ECO:0000256" key="5">
    <source>
        <dbReference type="ARBA" id="ARBA00023163"/>
    </source>
</evidence>
<reference evidence="9" key="2">
    <citation type="submission" date="2022-06" db="UniProtKB">
        <authorList>
            <consortium name="EnsemblMetazoa"/>
        </authorList>
    </citation>
    <scope>IDENTIFICATION</scope>
    <source>
        <strain evidence="9">PS312</strain>
    </source>
</reference>
<sequence>MWNKKLRSSTMAYKIKKRVGEKKGSSATRRKEEIPCRACNPDNPNYHSYPNKWKEVNEAEFDFPGIFCDECGEFYHSGPERIKGKFKVRIVNDGNEFNRLFKRNEEWTDLYLIRNQQRLGLKIPPKPFGVDQVIEKIGQAGWLVDVVDVYTQESAMMSLQTYKNFEAVDPEKRPRLYNILSLDMKDLITPPSLYKELSLPEKFLRNEKGRALLKDKEIHHVERFCLLSMGGSFTDFHVDFGGSSVWYHVHTGKKVFFVVPPTKKNLEIFEEYKINEDKTIFLGDIFLKMGQCWRIEINEGESALIAAMPLDHFYLFHFPYEKKKSEQFAFLDEVHFRSLQNSFELGEEKEILWPHDDPSVGKYVARLIYSGGLLEMIKMKAKLENGRKGIKSLQLNFVPPLALEFDVDIEEREEAEKTEKHLWEETMDAKTDKTVVHRLNCTLALYSQLVEWRKRDLQEKKAPVIKNAKKIIEDLEKALLRATDLMKLPKPKNLIDREKMEKMIEEKKKRDEEEKKKDELLAVVSNKEAVTKRMNDNSVNGTMPKKAKPNL</sequence>
<accession>A0A8R1YEB8</accession>
<evidence type="ECO:0000313" key="9">
    <source>
        <dbReference type="EnsemblMetazoa" id="PPA19576.1"/>
    </source>
</evidence>
<keyword evidence="2" id="KW-0560">Oxidoreductase</keyword>
<dbReference type="GO" id="GO:0032452">
    <property type="term" value="F:histone demethylase activity"/>
    <property type="evidence" value="ECO:0000318"/>
    <property type="project" value="GO_Central"/>
</dbReference>
<dbReference type="GO" id="GO:0046872">
    <property type="term" value="F:metal ion binding"/>
    <property type="evidence" value="ECO:0007669"/>
    <property type="project" value="UniProtKB-KW"/>
</dbReference>
<dbReference type="GO" id="GO:0006338">
    <property type="term" value="P:chromatin remodeling"/>
    <property type="evidence" value="ECO:0000318"/>
    <property type="project" value="GO_Central"/>
</dbReference>
<dbReference type="AlphaFoldDB" id="A0A2A6BJY1"/>
<dbReference type="EnsemblMetazoa" id="PPA19576.1">
    <property type="protein sequence ID" value="PPA19576.1"/>
    <property type="gene ID" value="WBGene00109130"/>
</dbReference>